<organism evidence="1 2">
    <name type="scientific">Brevifollis gellanilyticus</name>
    <dbReference type="NCBI Taxonomy" id="748831"/>
    <lineage>
        <taxon>Bacteria</taxon>
        <taxon>Pseudomonadati</taxon>
        <taxon>Verrucomicrobiota</taxon>
        <taxon>Verrucomicrobiia</taxon>
        <taxon>Verrucomicrobiales</taxon>
        <taxon>Verrucomicrobiaceae</taxon>
    </lineage>
</organism>
<reference evidence="1 2" key="1">
    <citation type="submission" date="2019-07" db="EMBL/GenBank/DDBJ databases">
        <title>Whole genome shotgun sequence of Brevifollis gellanilyticus NBRC 108608.</title>
        <authorList>
            <person name="Hosoyama A."/>
            <person name="Uohara A."/>
            <person name="Ohji S."/>
            <person name="Ichikawa N."/>
        </authorList>
    </citation>
    <scope>NUCLEOTIDE SEQUENCE [LARGE SCALE GENOMIC DNA]</scope>
    <source>
        <strain evidence="1 2">NBRC 108608</strain>
    </source>
</reference>
<dbReference type="Proteomes" id="UP000321577">
    <property type="component" value="Unassembled WGS sequence"/>
</dbReference>
<name>A0A512M869_9BACT</name>
<keyword evidence="2" id="KW-1185">Reference proteome</keyword>
<evidence type="ECO:0000313" key="1">
    <source>
        <dbReference type="EMBL" id="GEP42930.1"/>
    </source>
</evidence>
<proteinExistence type="predicted"/>
<protein>
    <submittedName>
        <fullName evidence="1">Uncharacterized protein</fullName>
    </submittedName>
</protein>
<comment type="caution">
    <text evidence="1">The sequence shown here is derived from an EMBL/GenBank/DDBJ whole genome shotgun (WGS) entry which is preliminary data.</text>
</comment>
<evidence type="ECO:0000313" key="2">
    <source>
        <dbReference type="Proteomes" id="UP000321577"/>
    </source>
</evidence>
<gene>
    <name evidence="1" type="ORF">BGE01nite_22210</name>
</gene>
<dbReference type="EMBL" id="BKAG01000013">
    <property type="protein sequence ID" value="GEP42930.1"/>
    <property type="molecule type" value="Genomic_DNA"/>
</dbReference>
<dbReference type="AlphaFoldDB" id="A0A512M869"/>
<accession>A0A512M869</accession>
<sequence>MWVLGLVVLGIWLAWAIYRLRRSAHHLRLTETQLSLSNTGLNLQRHEVEEIYPAPKGLTIAWRRKGVARYSDILENHFAESVWAQARAALLQWGNARV</sequence>